<organism evidence="1 2">
    <name type="scientific">Pseudomonas asuensis</name>
    <dbReference type="NCBI Taxonomy" id="1825787"/>
    <lineage>
        <taxon>Bacteria</taxon>
        <taxon>Pseudomonadati</taxon>
        <taxon>Pseudomonadota</taxon>
        <taxon>Gammaproteobacteria</taxon>
        <taxon>Pseudomonadales</taxon>
        <taxon>Pseudomonadaceae</taxon>
        <taxon>Pseudomonas</taxon>
    </lineage>
</organism>
<proteinExistence type="predicted"/>
<dbReference type="EMBL" id="BMNW01000011">
    <property type="protein sequence ID" value="GGM25926.1"/>
    <property type="molecule type" value="Genomic_DNA"/>
</dbReference>
<gene>
    <name evidence="1" type="ORF">GCM10009425_40810</name>
</gene>
<accession>A0ABQ2H317</accession>
<dbReference type="RefSeq" id="WP_188867973.1">
    <property type="nucleotide sequence ID" value="NZ_BMNW01000011.1"/>
</dbReference>
<keyword evidence="2" id="KW-1185">Reference proteome</keyword>
<sequence>MCNALKATYDARIQYINASLSIDVYGPTEDVCEELLWAAHMAYEVGRDQALAKKPRYGKEANGNLIIPPFLADVDCLAISYRTGYFDGCEEEEMAYCEECNDPSLAACRYHP</sequence>
<protein>
    <submittedName>
        <fullName evidence="1">Uncharacterized protein</fullName>
    </submittedName>
</protein>
<comment type="caution">
    <text evidence="1">The sequence shown here is derived from an EMBL/GenBank/DDBJ whole genome shotgun (WGS) entry which is preliminary data.</text>
</comment>
<evidence type="ECO:0000313" key="2">
    <source>
        <dbReference type="Proteomes" id="UP000616499"/>
    </source>
</evidence>
<dbReference type="Proteomes" id="UP000616499">
    <property type="component" value="Unassembled WGS sequence"/>
</dbReference>
<reference evidence="2" key="1">
    <citation type="journal article" date="2019" name="Int. J. Syst. Evol. Microbiol.">
        <title>The Global Catalogue of Microorganisms (GCM) 10K type strain sequencing project: providing services to taxonomists for standard genome sequencing and annotation.</title>
        <authorList>
            <consortium name="The Broad Institute Genomics Platform"/>
            <consortium name="The Broad Institute Genome Sequencing Center for Infectious Disease"/>
            <person name="Wu L."/>
            <person name="Ma J."/>
        </authorList>
    </citation>
    <scope>NUCLEOTIDE SEQUENCE [LARGE SCALE GENOMIC DNA]</scope>
    <source>
        <strain evidence="2">JCM 13501</strain>
    </source>
</reference>
<name>A0ABQ2H317_9PSED</name>
<evidence type="ECO:0000313" key="1">
    <source>
        <dbReference type="EMBL" id="GGM25926.1"/>
    </source>
</evidence>